<feature type="compositionally biased region" description="Acidic residues" evidence="1">
    <location>
        <begin position="107"/>
        <end position="132"/>
    </location>
</feature>
<dbReference type="VEuPathDB" id="FungiDB:ASPZODRAFT_126936"/>
<dbReference type="GeneID" id="34608079"/>
<accession>A0A1L9SUT8</accession>
<gene>
    <name evidence="2" type="ORF">ASPZODRAFT_126936</name>
</gene>
<dbReference type="STRING" id="1073090.A0A1L9SUT8"/>
<dbReference type="Proteomes" id="UP000184188">
    <property type="component" value="Unassembled WGS sequence"/>
</dbReference>
<dbReference type="EMBL" id="KV878336">
    <property type="protein sequence ID" value="OJJ50959.1"/>
    <property type="molecule type" value="Genomic_DNA"/>
</dbReference>
<reference evidence="3" key="1">
    <citation type="journal article" date="2017" name="Genome Biol.">
        <title>Comparative genomics reveals high biological diversity and specific adaptations in the industrially and medically important fungal genus Aspergillus.</title>
        <authorList>
            <person name="de Vries R.P."/>
            <person name="Riley R."/>
            <person name="Wiebenga A."/>
            <person name="Aguilar-Osorio G."/>
            <person name="Amillis S."/>
            <person name="Uchima C.A."/>
            <person name="Anderluh G."/>
            <person name="Asadollahi M."/>
            <person name="Askin M."/>
            <person name="Barry K."/>
            <person name="Battaglia E."/>
            <person name="Bayram O."/>
            <person name="Benocci T."/>
            <person name="Braus-Stromeyer S.A."/>
            <person name="Caldana C."/>
            <person name="Canovas D."/>
            <person name="Cerqueira G.C."/>
            <person name="Chen F."/>
            <person name="Chen W."/>
            <person name="Choi C."/>
            <person name="Clum A."/>
            <person name="Dos Santos R.A."/>
            <person name="Damasio A.R."/>
            <person name="Diallinas G."/>
            <person name="Emri T."/>
            <person name="Fekete E."/>
            <person name="Flipphi M."/>
            <person name="Freyberg S."/>
            <person name="Gallo A."/>
            <person name="Gournas C."/>
            <person name="Habgood R."/>
            <person name="Hainaut M."/>
            <person name="Harispe M.L."/>
            <person name="Henrissat B."/>
            <person name="Hilden K.S."/>
            <person name="Hope R."/>
            <person name="Hossain A."/>
            <person name="Karabika E."/>
            <person name="Karaffa L."/>
            <person name="Karanyi Z."/>
            <person name="Krasevec N."/>
            <person name="Kuo A."/>
            <person name="Kusch H."/>
            <person name="LaButti K."/>
            <person name="Lagendijk E.L."/>
            <person name="Lapidus A."/>
            <person name="Levasseur A."/>
            <person name="Lindquist E."/>
            <person name="Lipzen A."/>
            <person name="Logrieco A.F."/>
            <person name="MacCabe A."/>
            <person name="Maekelae M.R."/>
            <person name="Malavazi I."/>
            <person name="Melin P."/>
            <person name="Meyer V."/>
            <person name="Mielnichuk N."/>
            <person name="Miskei M."/>
            <person name="Molnar A.P."/>
            <person name="Mule G."/>
            <person name="Ngan C.Y."/>
            <person name="Orejas M."/>
            <person name="Orosz E."/>
            <person name="Ouedraogo J.P."/>
            <person name="Overkamp K.M."/>
            <person name="Park H.-S."/>
            <person name="Perrone G."/>
            <person name="Piumi F."/>
            <person name="Punt P.J."/>
            <person name="Ram A.F."/>
            <person name="Ramon A."/>
            <person name="Rauscher S."/>
            <person name="Record E."/>
            <person name="Riano-Pachon D.M."/>
            <person name="Robert V."/>
            <person name="Roehrig J."/>
            <person name="Ruller R."/>
            <person name="Salamov A."/>
            <person name="Salih N.S."/>
            <person name="Samson R.A."/>
            <person name="Sandor E."/>
            <person name="Sanguinetti M."/>
            <person name="Schuetze T."/>
            <person name="Sepcic K."/>
            <person name="Shelest E."/>
            <person name="Sherlock G."/>
            <person name="Sophianopoulou V."/>
            <person name="Squina F.M."/>
            <person name="Sun H."/>
            <person name="Susca A."/>
            <person name="Todd R.B."/>
            <person name="Tsang A."/>
            <person name="Unkles S.E."/>
            <person name="van de Wiele N."/>
            <person name="van Rossen-Uffink D."/>
            <person name="Oliveira J.V."/>
            <person name="Vesth T.C."/>
            <person name="Visser J."/>
            <person name="Yu J.-H."/>
            <person name="Zhou M."/>
            <person name="Andersen M.R."/>
            <person name="Archer D.B."/>
            <person name="Baker S.E."/>
            <person name="Benoit I."/>
            <person name="Brakhage A.A."/>
            <person name="Braus G.H."/>
            <person name="Fischer R."/>
            <person name="Frisvad J.C."/>
            <person name="Goldman G.H."/>
            <person name="Houbraken J."/>
            <person name="Oakley B."/>
            <person name="Pocsi I."/>
            <person name="Scazzocchio C."/>
            <person name="Seiboth B."/>
            <person name="vanKuyk P.A."/>
            <person name="Wortman J."/>
            <person name="Dyer P.S."/>
            <person name="Grigoriev I.V."/>
        </authorList>
    </citation>
    <scope>NUCLEOTIDE SEQUENCE [LARGE SCALE GENOMIC DNA]</scope>
    <source>
        <strain evidence="3">CBS 506.65</strain>
    </source>
</reference>
<sequence>MADRPRQSSRPPSNRRDTPHLQYPTFPPLSASVEEWLSRSRPANMTSTRHPDGLHPLSESWATLSTSDTHSEDGAPSEQTDVGSLIDQSGPDDVASLDGRFSSSEADAIDEDEDDDNDNDDDYEDEDEDEDDGRSSLYESQNLSAPFPTGEDPIHESHLSTETAFYRSTDSIEFVEPEKWPEADKVELKHTIQVFEGAEASELKKRLPYNLRDSLLTVTIQQTMTKQSLEVDQPFRVLYLGNPEFRNIILDKIGDVLVSSSCSSYESSSAESSRYHVVPTSFGAGAIPNFAELLPIHVQLIVDECVDASEEPQLDKPNNVTLHFKNRPSCSSSWTDMEYCISSSTEWTLPDVAIFFISTNDDEHAVRIQNLARTFMMRHGTPVIVISEAPLWTMTTELTPINHHSLHMCIESRNPLTGESAVLRRYPIDIKTFESITPRQLNRNLASLASLYPKKTPKVAAKSPTYPQPDRLFDAEKYPKNMKFSSISSRAQEMAPVLRLVTLFLISIVVTSLALTAFKAGSVLLTQQWTQNGTTDVQSFPSGPPKQTALSIKTSYPVDQAQLSTKDKCQSKAEELMSLSLSPHDLQKKSDDFKIQVVGDCHIIIKTPHGFPTRNKRPGFSVSVSRRDIVLPYELSRLFDGVYALRLEREQAHGLVNVTVKTSARPPVEQTAQLDFGTPWLKIENWKRAAQIVSSQLTRDISIAQTGIVEAYGRICTDLQVLMGDAVKRSHFLRHEAELLSRGSIQRTMETRDAVLSKSKELSEVVKRTAVQQFQSASSVLHGKANRENRDATQVISKTWRQLSDSAQRVDLRPWMDYFRKMETSRILERAQLQARSLVLGKSLEDEH</sequence>
<evidence type="ECO:0000256" key="1">
    <source>
        <dbReference type="SAM" id="MobiDB-lite"/>
    </source>
</evidence>
<name>A0A1L9SUT8_9EURO</name>
<feature type="region of interest" description="Disordered" evidence="1">
    <location>
        <begin position="1"/>
        <end position="27"/>
    </location>
</feature>
<evidence type="ECO:0000313" key="2">
    <source>
        <dbReference type="EMBL" id="OJJ50959.1"/>
    </source>
</evidence>
<feature type="region of interest" description="Disordered" evidence="1">
    <location>
        <begin position="40"/>
        <end position="155"/>
    </location>
</feature>
<evidence type="ECO:0000313" key="3">
    <source>
        <dbReference type="Proteomes" id="UP000184188"/>
    </source>
</evidence>
<keyword evidence="3" id="KW-1185">Reference proteome</keyword>
<dbReference type="AlphaFoldDB" id="A0A1L9SUT8"/>
<protein>
    <submittedName>
        <fullName evidence="2">Uncharacterized protein</fullName>
    </submittedName>
</protein>
<dbReference type="OrthoDB" id="439943at2759"/>
<organism evidence="2 3">
    <name type="scientific">Penicilliopsis zonata CBS 506.65</name>
    <dbReference type="NCBI Taxonomy" id="1073090"/>
    <lineage>
        <taxon>Eukaryota</taxon>
        <taxon>Fungi</taxon>
        <taxon>Dikarya</taxon>
        <taxon>Ascomycota</taxon>
        <taxon>Pezizomycotina</taxon>
        <taxon>Eurotiomycetes</taxon>
        <taxon>Eurotiomycetidae</taxon>
        <taxon>Eurotiales</taxon>
        <taxon>Aspergillaceae</taxon>
        <taxon>Penicilliopsis</taxon>
    </lineage>
</organism>
<proteinExistence type="predicted"/>
<dbReference type="RefSeq" id="XP_022585469.1">
    <property type="nucleotide sequence ID" value="XM_022721614.1"/>
</dbReference>